<evidence type="ECO:0000256" key="4">
    <source>
        <dbReference type="ARBA" id="ARBA00022679"/>
    </source>
</evidence>
<keyword evidence="6 9" id="KW-0418">Kinase</keyword>
<dbReference type="NCBIfam" id="TIGR00744">
    <property type="entry name" value="ROK_glcA_fam"/>
    <property type="match status" value="1"/>
</dbReference>
<dbReference type="EMBL" id="FNQV01000002">
    <property type="protein sequence ID" value="SDZ84658.1"/>
    <property type="molecule type" value="Genomic_DNA"/>
</dbReference>
<name>A0A1H3WEI5_9ACTO</name>
<dbReference type="InterPro" id="IPR043129">
    <property type="entry name" value="ATPase_NBD"/>
</dbReference>
<dbReference type="GO" id="GO:0006096">
    <property type="term" value="P:glycolytic process"/>
    <property type="evidence" value="ECO:0007669"/>
    <property type="project" value="InterPro"/>
</dbReference>
<dbReference type="InterPro" id="IPR000600">
    <property type="entry name" value="ROK"/>
</dbReference>
<dbReference type="EC" id="2.7.1.2" evidence="2"/>
<sequence>MTTVGVDIGGTKIAAGVVDEGGELLESTQWPTDPKSPEVIEDGIVSAVQNFARTHEIEAVGVAACGFVDADRSTVRFAGNVAWRDHPLGEILADRLDLPVVVENDANAAGWAEFQFGVGKDVSNMVMMTIGTGLGGAIIMNERLVRGAFGGAGEIGHMVAVPFGHYCGCGHEGCLEMYASGTALTRSARSREIAEPSFMSTIREYAGDRSKLQGQDVTRAAADGDEAALKLVRDLGYWIGRGAASLSAVLDPELIAIGGGVSRAGEVLLQPARRSFKENLFAMENRPLAPIVVSKFENDGGMIGAGDLARRD</sequence>
<evidence type="ECO:0000256" key="7">
    <source>
        <dbReference type="ARBA" id="ARBA00022840"/>
    </source>
</evidence>
<keyword evidence="7" id="KW-0067">ATP-binding</keyword>
<dbReference type="InterPro" id="IPR049874">
    <property type="entry name" value="ROK_cs"/>
</dbReference>
<dbReference type="AlphaFoldDB" id="A0A1H3WEI5"/>
<accession>A0A1H3WEI5</accession>
<dbReference type="GO" id="GO:0004340">
    <property type="term" value="F:glucokinase activity"/>
    <property type="evidence" value="ECO:0007669"/>
    <property type="project" value="UniProtKB-EC"/>
</dbReference>
<dbReference type="CDD" id="cd24061">
    <property type="entry name" value="ASKHA_NBD_ROK_SgGLK-like"/>
    <property type="match status" value="1"/>
</dbReference>
<keyword evidence="5" id="KW-0547">Nucleotide-binding</keyword>
<reference evidence="10" key="1">
    <citation type="submission" date="2016-10" db="EMBL/GenBank/DDBJ databases">
        <authorList>
            <person name="Varghese N."/>
            <person name="Submissions S."/>
        </authorList>
    </citation>
    <scope>NUCLEOTIDE SEQUENCE [LARGE SCALE GENOMIC DNA]</scope>
    <source>
        <strain evidence="10">KPR-1</strain>
    </source>
</reference>
<protein>
    <recommendedName>
        <fullName evidence="3">Glucokinase</fullName>
        <ecNumber evidence="2">2.7.1.2</ecNumber>
    </recommendedName>
    <alternativeName>
        <fullName evidence="8">Glucose kinase</fullName>
    </alternativeName>
</protein>
<evidence type="ECO:0000256" key="6">
    <source>
        <dbReference type="ARBA" id="ARBA00022777"/>
    </source>
</evidence>
<evidence type="ECO:0000256" key="3">
    <source>
        <dbReference type="ARBA" id="ARBA00014701"/>
    </source>
</evidence>
<keyword evidence="10" id="KW-1185">Reference proteome</keyword>
<dbReference type="InterPro" id="IPR004654">
    <property type="entry name" value="ROK_glcA"/>
</dbReference>
<evidence type="ECO:0000256" key="5">
    <source>
        <dbReference type="ARBA" id="ARBA00022741"/>
    </source>
</evidence>
<dbReference type="OrthoDB" id="9810372at2"/>
<dbReference type="Proteomes" id="UP000199288">
    <property type="component" value="Unassembled WGS sequence"/>
</dbReference>
<evidence type="ECO:0000256" key="2">
    <source>
        <dbReference type="ARBA" id="ARBA00012323"/>
    </source>
</evidence>
<dbReference type="GO" id="GO:0005737">
    <property type="term" value="C:cytoplasm"/>
    <property type="evidence" value="ECO:0007669"/>
    <property type="project" value="InterPro"/>
</dbReference>
<evidence type="ECO:0000256" key="8">
    <source>
        <dbReference type="ARBA" id="ARBA00032386"/>
    </source>
</evidence>
<dbReference type="PANTHER" id="PTHR18964:SF173">
    <property type="entry name" value="GLUCOKINASE"/>
    <property type="match status" value="1"/>
</dbReference>
<keyword evidence="4" id="KW-0808">Transferase</keyword>
<dbReference type="PANTHER" id="PTHR18964">
    <property type="entry name" value="ROK (REPRESSOR, ORF, KINASE) FAMILY"/>
    <property type="match status" value="1"/>
</dbReference>
<evidence type="ECO:0000313" key="10">
    <source>
        <dbReference type="Proteomes" id="UP000199288"/>
    </source>
</evidence>
<evidence type="ECO:0000256" key="1">
    <source>
        <dbReference type="ARBA" id="ARBA00006479"/>
    </source>
</evidence>
<comment type="similarity">
    <text evidence="1">Belongs to the ROK (NagC/XylR) family.</text>
</comment>
<dbReference type="Gene3D" id="3.30.420.40">
    <property type="match status" value="2"/>
</dbReference>
<dbReference type="SUPFAM" id="SSF53067">
    <property type="entry name" value="Actin-like ATPase domain"/>
    <property type="match status" value="1"/>
</dbReference>
<dbReference type="GO" id="GO:0005524">
    <property type="term" value="F:ATP binding"/>
    <property type="evidence" value="ECO:0007669"/>
    <property type="project" value="UniProtKB-KW"/>
</dbReference>
<dbReference type="PROSITE" id="PS01125">
    <property type="entry name" value="ROK"/>
    <property type="match status" value="1"/>
</dbReference>
<dbReference type="RefSeq" id="WP_092561433.1">
    <property type="nucleotide sequence ID" value="NZ_FNQV01000002.1"/>
</dbReference>
<organism evidence="9 10">
    <name type="scientific">Bowdeniella nasicola</name>
    <dbReference type="NCBI Taxonomy" id="208480"/>
    <lineage>
        <taxon>Bacteria</taxon>
        <taxon>Bacillati</taxon>
        <taxon>Actinomycetota</taxon>
        <taxon>Actinomycetes</taxon>
        <taxon>Actinomycetales</taxon>
        <taxon>Actinomycetaceae</taxon>
        <taxon>Bowdeniella</taxon>
    </lineage>
</organism>
<gene>
    <name evidence="9" type="ORF">SAMN02910418_00379</name>
</gene>
<proteinExistence type="inferred from homology"/>
<evidence type="ECO:0000313" key="9">
    <source>
        <dbReference type="EMBL" id="SDZ84658.1"/>
    </source>
</evidence>
<dbReference type="Pfam" id="PF00480">
    <property type="entry name" value="ROK"/>
    <property type="match status" value="1"/>
</dbReference>